<dbReference type="RefSeq" id="WP_229430356.1">
    <property type="nucleotide sequence ID" value="NZ_JAJHPV010000002.1"/>
</dbReference>
<proteinExistence type="predicted"/>
<gene>
    <name evidence="2" type="ORF">LMJ30_00410</name>
</gene>
<comment type="caution">
    <text evidence="2">The sequence shown here is derived from an EMBL/GenBank/DDBJ whole genome shotgun (WGS) entry which is preliminary data.</text>
</comment>
<feature type="compositionally biased region" description="Basic and acidic residues" evidence="1">
    <location>
        <begin position="7"/>
        <end position="29"/>
    </location>
</feature>
<dbReference type="EMBL" id="JAJHPV010000002">
    <property type="protein sequence ID" value="MCC6069419.1"/>
    <property type="molecule type" value="Genomic_DNA"/>
</dbReference>
<reference evidence="2 3" key="1">
    <citation type="submission" date="2021-11" db="EMBL/GenBank/DDBJ databases">
        <authorList>
            <person name="Huq M.A."/>
        </authorList>
    </citation>
    <scope>NUCLEOTIDE SEQUENCE [LARGE SCALE GENOMIC DNA]</scope>
    <source>
        <strain evidence="2 3">MAHUQ-52</strain>
    </source>
</reference>
<name>A0ABS8ILX1_9BURK</name>
<evidence type="ECO:0000256" key="1">
    <source>
        <dbReference type="SAM" id="MobiDB-lite"/>
    </source>
</evidence>
<sequence length="67" mass="7774">MAVVKKTRGERELDLAHGDKREASGEELAQRRRQQRVEALKLIAGIWADRADIPRDGLEYQRMLRSE</sequence>
<dbReference type="Proteomes" id="UP001198701">
    <property type="component" value="Unassembled WGS sequence"/>
</dbReference>
<evidence type="ECO:0000313" key="2">
    <source>
        <dbReference type="EMBL" id="MCC6069419.1"/>
    </source>
</evidence>
<organism evidence="2 3">
    <name type="scientific">Massilia agrisoli</name>
    <dbReference type="NCBI Taxonomy" id="2892444"/>
    <lineage>
        <taxon>Bacteria</taxon>
        <taxon>Pseudomonadati</taxon>
        <taxon>Pseudomonadota</taxon>
        <taxon>Betaproteobacteria</taxon>
        <taxon>Burkholderiales</taxon>
        <taxon>Oxalobacteraceae</taxon>
        <taxon>Telluria group</taxon>
        <taxon>Massilia</taxon>
    </lineage>
</organism>
<accession>A0ABS8ILX1</accession>
<feature type="region of interest" description="Disordered" evidence="1">
    <location>
        <begin position="1"/>
        <end position="29"/>
    </location>
</feature>
<evidence type="ECO:0000313" key="3">
    <source>
        <dbReference type="Proteomes" id="UP001198701"/>
    </source>
</evidence>
<keyword evidence="3" id="KW-1185">Reference proteome</keyword>
<protein>
    <submittedName>
        <fullName evidence="2">Uncharacterized protein</fullName>
    </submittedName>
</protein>